<proteinExistence type="predicted"/>
<name>A0ABM0WPC0_CAMSA</name>
<feature type="compositionally biased region" description="Low complexity" evidence="1">
    <location>
        <begin position="1"/>
        <end position="13"/>
    </location>
</feature>
<dbReference type="PANTHER" id="PTHR37610:SF97">
    <property type="entry name" value="RETROTRANSPOSON GAG DOMAIN-CONTAINING PROTEIN"/>
    <property type="match status" value="1"/>
</dbReference>
<keyword evidence="4" id="KW-1185">Reference proteome</keyword>
<accession>A0ABM0WPC0</accession>
<dbReference type="GeneID" id="104753562"/>
<evidence type="ECO:0000259" key="2">
    <source>
        <dbReference type="Pfam" id="PF03732"/>
    </source>
</evidence>
<feature type="region of interest" description="Disordered" evidence="1">
    <location>
        <begin position="1"/>
        <end position="27"/>
    </location>
</feature>
<reference evidence="5" key="2">
    <citation type="submission" date="2025-08" db="UniProtKB">
        <authorList>
            <consortium name="RefSeq"/>
        </authorList>
    </citation>
    <scope>IDENTIFICATION</scope>
    <source>
        <tissue evidence="5">Leaf</tissue>
    </source>
</reference>
<reference evidence="4" key="1">
    <citation type="journal article" date="2014" name="Nat. Commun.">
        <title>The emerging biofuel crop Camelina sativa retains a highly undifferentiated hexaploid genome structure.</title>
        <authorList>
            <person name="Kagale S."/>
            <person name="Koh C."/>
            <person name="Nixon J."/>
            <person name="Bollina V."/>
            <person name="Clarke W.E."/>
            <person name="Tuteja R."/>
            <person name="Spillane C."/>
            <person name="Robinson S.J."/>
            <person name="Links M.G."/>
            <person name="Clarke C."/>
            <person name="Higgins E.E."/>
            <person name="Huebert T."/>
            <person name="Sharpe A.G."/>
            <person name="Parkin I.A."/>
        </authorList>
    </citation>
    <scope>NUCLEOTIDE SEQUENCE [LARGE SCALE GENOMIC DNA]</scope>
    <source>
        <strain evidence="4">cv. DH55</strain>
    </source>
</reference>
<feature type="domain" description="Retrotransposon gag" evidence="2">
    <location>
        <begin position="85"/>
        <end position="189"/>
    </location>
</feature>
<dbReference type="Pfam" id="PF22936">
    <property type="entry name" value="Pol_BBD"/>
    <property type="match status" value="1"/>
</dbReference>
<dbReference type="InterPro" id="IPR054722">
    <property type="entry name" value="PolX-like_BBD"/>
</dbReference>
<dbReference type="PANTHER" id="PTHR37610">
    <property type="entry name" value="CCHC-TYPE DOMAIN-CONTAINING PROTEIN"/>
    <property type="match status" value="1"/>
</dbReference>
<dbReference type="Pfam" id="PF03732">
    <property type="entry name" value="Retrotrans_gag"/>
    <property type="match status" value="1"/>
</dbReference>
<evidence type="ECO:0000313" key="4">
    <source>
        <dbReference type="Proteomes" id="UP000694864"/>
    </source>
</evidence>
<sequence>MGKTKSQSSSAVRRSQRLNSDVDDSAPITLPVADPQYDDWSFAMRISLDAKNKIKFVDGSLPRPLITDPNFDLWSRCNSMVKPWLLNSVSPQIYRSILRMNDAADIWKDLCGRYHMTNLPRTFNLTQEIQDLRQGSMSLFEYYTRLKTLWDQLDGSEELDDPCVCGKGACLQQKAEKAKTVKFLAGLNESYAIVRRQIIAKKVLPPLVEVYHILDQDDSQKGFTIPTTPTAFQVSQVAPQMEHGFPPGFTPKGKFNEKFQKPPIVAAQVTLSPVSDKTSTNMENLIGNLSPDQLQNIIALFSSQLQSTSSGAVPAAIASTSQTPQTPQTPLDHPGISFSTHTYSFIGILAASKHTLSTDTWVIDSGATHHVSHDKNSFVSLDTSVESFVNMPTRQHVKISGVGMIRLNKDLLLTNVLFIPEFRLSLINIISLTSDLGSRVIFDTSCCEIQDPTKGVMIGKGRRIGKL</sequence>
<organism evidence="4 5">
    <name type="scientific">Camelina sativa</name>
    <name type="common">False flax</name>
    <name type="synonym">Myagrum sativum</name>
    <dbReference type="NCBI Taxonomy" id="90675"/>
    <lineage>
        <taxon>Eukaryota</taxon>
        <taxon>Viridiplantae</taxon>
        <taxon>Streptophyta</taxon>
        <taxon>Embryophyta</taxon>
        <taxon>Tracheophyta</taxon>
        <taxon>Spermatophyta</taxon>
        <taxon>Magnoliopsida</taxon>
        <taxon>eudicotyledons</taxon>
        <taxon>Gunneridae</taxon>
        <taxon>Pentapetalae</taxon>
        <taxon>rosids</taxon>
        <taxon>malvids</taxon>
        <taxon>Brassicales</taxon>
        <taxon>Brassicaceae</taxon>
        <taxon>Camelineae</taxon>
        <taxon>Camelina</taxon>
    </lineage>
</organism>
<evidence type="ECO:0000256" key="1">
    <source>
        <dbReference type="SAM" id="MobiDB-lite"/>
    </source>
</evidence>
<dbReference type="RefSeq" id="XP_010474098.1">
    <property type="nucleotide sequence ID" value="XM_010475796.1"/>
</dbReference>
<gene>
    <name evidence="5" type="primary">LOC104753562</name>
</gene>
<dbReference type="Proteomes" id="UP000694864">
    <property type="component" value="Chromosome 16"/>
</dbReference>
<evidence type="ECO:0000259" key="3">
    <source>
        <dbReference type="Pfam" id="PF22936"/>
    </source>
</evidence>
<feature type="domain" description="Retrovirus-related Pol polyprotein from transposon TNT 1-94-like beta-barrel" evidence="3">
    <location>
        <begin position="361"/>
        <end position="434"/>
    </location>
</feature>
<evidence type="ECO:0000313" key="5">
    <source>
        <dbReference type="RefSeq" id="XP_010474098.1"/>
    </source>
</evidence>
<protein>
    <submittedName>
        <fullName evidence="5">Uncharacterized protein LOC104753562</fullName>
    </submittedName>
</protein>
<dbReference type="InterPro" id="IPR005162">
    <property type="entry name" value="Retrotrans_gag_dom"/>
</dbReference>